<dbReference type="Pfam" id="PF01361">
    <property type="entry name" value="Tautomerase"/>
    <property type="match status" value="1"/>
</dbReference>
<dbReference type="NCBIfam" id="NF002324">
    <property type="entry name" value="PRK01271.1"/>
    <property type="match status" value="1"/>
</dbReference>
<dbReference type="AlphaFoldDB" id="A0A1M5WT01"/>
<evidence type="ECO:0000256" key="1">
    <source>
        <dbReference type="ARBA" id="ARBA00023235"/>
    </source>
</evidence>
<dbReference type="InterPro" id="IPR014347">
    <property type="entry name" value="Tautomerase/MIF_sf"/>
</dbReference>
<sequence>MPHVEINCFPGRSDEQKKACAEKIADVIAETLGCKTSSVSVAIKEIAEEDWKELVWDKKIAPEKEKLYKEPGYSYK</sequence>
<feature type="domain" description="4-oxalocrotonate tautomerase-like" evidence="3">
    <location>
        <begin position="2"/>
        <end position="51"/>
    </location>
</feature>
<dbReference type="InterPro" id="IPR017284">
    <property type="entry name" value="Tautomerase_PptA"/>
</dbReference>
<gene>
    <name evidence="4" type="ORF">SAMN02745229_01157</name>
</gene>
<dbReference type="EMBL" id="FQXK01000008">
    <property type="protein sequence ID" value="SHH90657.1"/>
    <property type="molecule type" value="Genomic_DNA"/>
</dbReference>
<dbReference type="RefSeq" id="WP_026504209.1">
    <property type="nucleotide sequence ID" value="NZ_FQXK01000008.1"/>
</dbReference>
<dbReference type="GO" id="GO:0005737">
    <property type="term" value="C:cytoplasm"/>
    <property type="evidence" value="ECO:0007669"/>
    <property type="project" value="InterPro"/>
</dbReference>
<evidence type="ECO:0000313" key="5">
    <source>
        <dbReference type="Proteomes" id="UP000184278"/>
    </source>
</evidence>
<dbReference type="STRING" id="1121131.SAMN02745229_01157"/>
<keyword evidence="1" id="KW-0413">Isomerase</keyword>
<dbReference type="OrthoDB" id="5405937at2"/>
<organism evidence="4 5">
    <name type="scientific">Butyrivibrio fibrisolvens DSM 3071</name>
    <dbReference type="NCBI Taxonomy" id="1121131"/>
    <lineage>
        <taxon>Bacteria</taxon>
        <taxon>Bacillati</taxon>
        <taxon>Bacillota</taxon>
        <taxon>Clostridia</taxon>
        <taxon>Lachnospirales</taxon>
        <taxon>Lachnospiraceae</taxon>
        <taxon>Butyrivibrio</taxon>
    </lineage>
</organism>
<protein>
    <submittedName>
        <fullName evidence="4">4-oxalocrotonate tautomerase</fullName>
    </submittedName>
</protein>
<proteinExistence type="predicted"/>
<dbReference type="SUPFAM" id="SSF55331">
    <property type="entry name" value="Tautomerase/MIF"/>
    <property type="match status" value="1"/>
</dbReference>
<accession>A0A1M5WT01</accession>
<dbReference type="GO" id="GO:0016862">
    <property type="term" value="F:intramolecular oxidoreductase activity, interconverting keto- and enol-groups"/>
    <property type="evidence" value="ECO:0007669"/>
    <property type="project" value="InterPro"/>
</dbReference>
<reference evidence="5" key="1">
    <citation type="submission" date="2016-11" db="EMBL/GenBank/DDBJ databases">
        <authorList>
            <person name="Varghese N."/>
            <person name="Submissions S."/>
        </authorList>
    </citation>
    <scope>NUCLEOTIDE SEQUENCE [LARGE SCALE GENOMIC DNA]</scope>
    <source>
        <strain evidence="5">DSM 3071</strain>
    </source>
</reference>
<evidence type="ECO:0000259" key="3">
    <source>
        <dbReference type="Pfam" id="PF01361"/>
    </source>
</evidence>
<evidence type="ECO:0000313" key="4">
    <source>
        <dbReference type="EMBL" id="SHH90657.1"/>
    </source>
</evidence>
<keyword evidence="5" id="KW-1185">Reference proteome</keyword>
<dbReference type="InterPro" id="IPR004370">
    <property type="entry name" value="4-OT-like_dom"/>
</dbReference>
<name>A0A1M5WT01_BUTFI</name>
<feature type="active site" description="Proton acceptor; via imino nitrogen" evidence="2">
    <location>
        <position position="2"/>
    </location>
</feature>
<dbReference type="GeneID" id="89509617"/>
<dbReference type="Gene3D" id="3.30.429.10">
    <property type="entry name" value="Macrophage Migration Inhibitory Factor"/>
    <property type="match status" value="1"/>
</dbReference>
<dbReference type="PIRSF" id="PIRSF037799">
    <property type="entry name" value="Tautomer_YdcE_prd"/>
    <property type="match status" value="1"/>
</dbReference>
<evidence type="ECO:0000256" key="2">
    <source>
        <dbReference type="PIRSR" id="PIRSR037799-1"/>
    </source>
</evidence>
<dbReference type="Proteomes" id="UP000184278">
    <property type="component" value="Unassembled WGS sequence"/>
</dbReference>